<dbReference type="InterPro" id="IPR051421">
    <property type="entry name" value="RNA_Proc_DNA_Dmg_Regulator"/>
</dbReference>
<protein>
    <recommendedName>
        <fullName evidence="15">Ubiquitin-like domain-containing protein</fullName>
    </recommendedName>
</protein>
<feature type="coiled-coil region" evidence="9">
    <location>
        <begin position="126"/>
        <end position="158"/>
    </location>
</feature>
<feature type="compositionally biased region" description="Basic and acidic residues" evidence="10">
    <location>
        <begin position="246"/>
        <end position="255"/>
    </location>
</feature>
<evidence type="ECO:0008006" key="15">
    <source>
        <dbReference type="Google" id="ProtNLM"/>
    </source>
</evidence>
<dbReference type="GO" id="GO:0008380">
    <property type="term" value="P:RNA splicing"/>
    <property type="evidence" value="ECO:0007669"/>
    <property type="project" value="UniProtKB-KW"/>
</dbReference>
<evidence type="ECO:0000256" key="8">
    <source>
        <dbReference type="ARBA" id="ARBA00023306"/>
    </source>
</evidence>
<evidence type="ECO:0000256" key="10">
    <source>
        <dbReference type="SAM" id="MobiDB-lite"/>
    </source>
</evidence>
<organism evidence="13 14">
    <name type="scientific">Lithocarpus litseifolius</name>
    <dbReference type="NCBI Taxonomy" id="425828"/>
    <lineage>
        <taxon>Eukaryota</taxon>
        <taxon>Viridiplantae</taxon>
        <taxon>Streptophyta</taxon>
        <taxon>Embryophyta</taxon>
        <taxon>Tracheophyta</taxon>
        <taxon>Spermatophyta</taxon>
        <taxon>Magnoliopsida</taxon>
        <taxon>eudicotyledons</taxon>
        <taxon>Gunneridae</taxon>
        <taxon>Pentapetalae</taxon>
        <taxon>rosids</taxon>
        <taxon>fabids</taxon>
        <taxon>Fagales</taxon>
        <taxon>Fagaceae</taxon>
        <taxon>Lithocarpus</taxon>
    </lineage>
</organism>
<dbReference type="Proteomes" id="UP001459277">
    <property type="component" value="Unassembled WGS sequence"/>
</dbReference>
<evidence type="ECO:0000259" key="12">
    <source>
        <dbReference type="Pfam" id="PF22782"/>
    </source>
</evidence>
<evidence type="ECO:0000256" key="3">
    <source>
        <dbReference type="ARBA" id="ARBA00008726"/>
    </source>
</evidence>
<comment type="subcellular location">
    <subcellularLocation>
        <location evidence="2">Cytoplasm</location>
    </subcellularLocation>
    <subcellularLocation>
        <location evidence="1">Nucleus</location>
    </subcellularLocation>
</comment>
<dbReference type="Pfam" id="PF13297">
    <property type="entry name" value="SDE2_2C"/>
    <property type="match status" value="1"/>
</dbReference>
<evidence type="ECO:0000256" key="4">
    <source>
        <dbReference type="ARBA" id="ARBA00022490"/>
    </source>
</evidence>
<feature type="region of interest" description="Disordered" evidence="10">
    <location>
        <begin position="197"/>
        <end position="279"/>
    </location>
</feature>
<feature type="compositionally biased region" description="Polar residues" evidence="10">
    <location>
        <begin position="257"/>
        <end position="274"/>
    </location>
</feature>
<feature type="compositionally biased region" description="Acidic residues" evidence="10">
    <location>
        <begin position="223"/>
        <end position="234"/>
    </location>
</feature>
<evidence type="ECO:0000259" key="11">
    <source>
        <dbReference type="Pfam" id="PF13297"/>
    </source>
</evidence>
<evidence type="ECO:0000256" key="6">
    <source>
        <dbReference type="ARBA" id="ARBA00023187"/>
    </source>
</evidence>
<dbReference type="PANTHER" id="PTHR12786">
    <property type="entry name" value="SPLICING FACTOR SF3A-RELATED"/>
    <property type="match status" value="1"/>
</dbReference>
<keyword evidence="7" id="KW-0539">Nucleus</keyword>
<keyword evidence="6" id="KW-0508">mRNA splicing</keyword>
<evidence type="ECO:0000256" key="7">
    <source>
        <dbReference type="ARBA" id="ARBA00023242"/>
    </source>
</evidence>
<keyword evidence="14" id="KW-1185">Reference proteome</keyword>
<dbReference type="GO" id="GO:0006397">
    <property type="term" value="P:mRNA processing"/>
    <property type="evidence" value="ECO:0007669"/>
    <property type="project" value="UniProtKB-KW"/>
</dbReference>
<keyword evidence="8" id="KW-0131">Cell cycle</keyword>
<accession>A0AAW2DDV5</accession>
<dbReference type="GO" id="GO:0005737">
    <property type="term" value="C:cytoplasm"/>
    <property type="evidence" value="ECO:0007669"/>
    <property type="project" value="UniProtKB-SubCell"/>
</dbReference>
<evidence type="ECO:0000256" key="5">
    <source>
        <dbReference type="ARBA" id="ARBA00022664"/>
    </source>
</evidence>
<dbReference type="AlphaFoldDB" id="A0AAW2DDV5"/>
<dbReference type="InterPro" id="IPR029071">
    <property type="entry name" value="Ubiquitin-like_domsf"/>
</dbReference>
<dbReference type="EMBL" id="JAZDWU010000003">
    <property type="protein sequence ID" value="KAL0008592.1"/>
    <property type="molecule type" value="Genomic_DNA"/>
</dbReference>
<dbReference type="InterPro" id="IPR053822">
    <property type="entry name" value="SDE2-like_dom"/>
</dbReference>
<keyword evidence="5" id="KW-0507">mRNA processing</keyword>
<dbReference type="PANTHER" id="PTHR12786:SF1">
    <property type="entry name" value="SPLICING REGULATOR SDE2"/>
    <property type="match status" value="1"/>
</dbReference>
<comment type="similarity">
    <text evidence="3">Belongs to the SDE2 family.</text>
</comment>
<evidence type="ECO:0000256" key="1">
    <source>
        <dbReference type="ARBA" id="ARBA00004123"/>
    </source>
</evidence>
<dbReference type="CDD" id="cd17039">
    <property type="entry name" value="Ubl_ubiquitin_like"/>
    <property type="match status" value="1"/>
</dbReference>
<dbReference type="SUPFAM" id="SSF54236">
    <property type="entry name" value="Ubiquitin-like"/>
    <property type="match status" value="1"/>
</dbReference>
<dbReference type="Gene3D" id="3.10.20.90">
    <property type="entry name" value="Phosphatidylinositol 3-kinase Catalytic Subunit, Chain A, domain 1"/>
    <property type="match status" value="1"/>
</dbReference>
<dbReference type="GO" id="GO:0005634">
    <property type="term" value="C:nucleus"/>
    <property type="evidence" value="ECO:0007669"/>
    <property type="project" value="UniProtKB-SubCell"/>
</dbReference>
<dbReference type="InterPro" id="IPR025086">
    <property type="entry name" value="SDE2/SF3A3_SAP"/>
</dbReference>
<evidence type="ECO:0000256" key="9">
    <source>
        <dbReference type="SAM" id="Coils"/>
    </source>
</evidence>
<evidence type="ECO:0000313" key="14">
    <source>
        <dbReference type="Proteomes" id="UP001459277"/>
    </source>
</evidence>
<sequence>MEEDNSSNSKIYHLFVKLLDGKTLTLRLTSPTVPALAIKHRVHEITKIPLGQQRLVTTGLCSVTDESLIRCPAGTSLFPSVQLLGRLAGGKGGFGSLLRGAATKAGQKKTNNFDACRDMSGRRLRHVNAEKRLEEWKAEEEERKLEKIAEDFIKKKAKKGKKGAGDGLAHKYVAKYREESERCVAEVLDSVNDALKKRKAGPVAPPEAKRADIWMGKRKLGESDSDDTDEDEEERKEKSVVLNGENHSDSSKEAEGSSGSVTGEKQVTCESESGSEGEKDIVLQEMVESNGCAEVVEPVICDKEMSETTSVSFSVSTTEAVAVAVDETANVLNFGNREACDESLSVDSQTNGNLDSKLSVHEETVVTTNAAELEKPLNFDEFNSAAEMEVLGMERLKSELQAHGLKCGGTLQERAARLFLLKSTPLDKVPKKLLAKK</sequence>
<gene>
    <name evidence="13" type="ORF">SO802_010094</name>
</gene>
<name>A0AAW2DDV5_9ROSI</name>
<proteinExistence type="inferred from homology"/>
<reference evidence="13 14" key="1">
    <citation type="submission" date="2024-01" db="EMBL/GenBank/DDBJ databases">
        <title>A telomere-to-telomere, gap-free genome of sweet tea (Lithocarpus litseifolius).</title>
        <authorList>
            <person name="Zhou J."/>
        </authorList>
    </citation>
    <scope>NUCLEOTIDE SEQUENCE [LARGE SCALE GENOMIC DNA]</scope>
    <source>
        <strain evidence="13">Zhou-2022a</strain>
        <tissue evidence="13">Leaf</tissue>
    </source>
</reference>
<keyword evidence="4" id="KW-0963">Cytoplasm</keyword>
<keyword evidence="9" id="KW-0175">Coiled coil</keyword>
<feature type="domain" description="SDE2-like" evidence="12">
    <location>
        <begin position="89"/>
        <end position="192"/>
    </location>
</feature>
<dbReference type="Pfam" id="PF22782">
    <property type="entry name" value="SDE2"/>
    <property type="match status" value="1"/>
</dbReference>
<evidence type="ECO:0000313" key="13">
    <source>
        <dbReference type="EMBL" id="KAL0008592.1"/>
    </source>
</evidence>
<comment type="caution">
    <text evidence="13">The sequence shown here is derived from an EMBL/GenBank/DDBJ whole genome shotgun (WGS) entry which is preliminary data.</text>
</comment>
<feature type="domain" description="SDE2/SF3A3 SAP" evidence="11">
    <location>
        <begin position="363"/>
        <end position="436"/>
    </location>
</feature>
<evidence type="ECO:0000256" key="2">
    <source>
        <dbReference type="ARBA" id="ARBA00004496"/>
    </source>
</evidence>